<sequence length="46" mass="5140">MKAFEALDTTGRYLMILPLLQARTPKSRKIRLEKALKALTIGEVPG</sequence>
<accession>A0A7W7PGS7</accession>
<protein>
    <submittedName>
        <fullName evidence="1">Uncharacterized protein YdeI (YjbR/CyaY-like superfamily)</fullName>
    </submittedName>
</protein>
<comment type="caution">
    <text evidence="1">The sequence shown here is derived from an EMBL/GenBank/DDBJ whole genome shotgun (WGS) entry which is preliminary data.</text>
</comment>
<proteinExistence type="predicted"/>
<name>A0A7W7PGS7_STRNE</name>
<keyword evidence="2" id="KW-1185">Reference proteome</keyword>
<reference evidence="1 2" key="1">
    <citation type="submission" date="2020-08" db="EMBL/GenBank/DDBJ databases">
        <title>Genomic Encyclopedia of Type Strains, Phase III (KMG-III): the genomes of soil and plant-associated and newly described type strains.</title>
        <authorList>
            <person name="Whitman W."/>
        </authorList>
    </citation>
    <scope>NUCLEOTIDE SEQUENCE [LARGE SCALE GENOMIC DNA]</scope>
    <source>
        <strain evidence="1 2">CECT 3265</strain>
    </source>
</reference>
<dbReference type="EMBL" id="JACHJG010000008">
    <property type="protein sequence ID" value="MBB4888065.1"/>
    <property type="molecule type" value="Genomic_DNA"/>
</dbReference>
<evidence type="ECO:0000313" key="2">
    <source>
        <dbReference type="Proteomes" id="UP000556436"/>
    </source>
</evidence>
<dbReference type="RefSeq" id="WP_308433551.1">
    <property type="nucleotide sequence ID" value="NZ_BMRW01000008.1"/>
</dbReference>
<dbReference type="Proteomes" id="UP000556436">
    <property type="component" value="Unassembled WGS sequence"/>
</dbReference>
<dbReference type="Pfam" id="PF13376">
    <property type="entry name" value="OmdA"/>
    <property type="match status" value="1"/>
</dbReference>
<dbReference type="AlphaFoldDB" id="A0A7W7PGS7"/>
<organism evidence="1 2">
    <name type="scientific">Streptomyces netropsis</name>
    <name type="common">Streptoverticillium netropsis</name>
    <dbReference type="NCBI Taxonomy" id="55404"/>
    <lineage>
        <taxon>Bacteria</taxon>
        <taxon>Bacillati</taxon>
        <taxon>Actinomycetota</taxon>
        <taxon>Actinomycetes</taxon>
        <taxon>Kitasatosporales</taxon>
        <taxon>Streptomycetaceae</taxon>
        <taxon>Streptomyces</taxon>
    </lineage>
</organism>
<evidence type="ECO:0000313" key="1">
    <source>
        <dbReference type="EMBL" id="MBB4888065.1"/>
    </source>
</evidence>
<gene>
    <name evidence="1" type="ORF">FHS38_004133</name>
</gene>